<keyword evidence="5" id="KW-1185">Reference proteome</keyword>
<feature type="signal peptide" evidence="2">
    <location>
        <begin position="1"/>
        <end position="22"/>
    </location>
</feature>
<sequence>MARVIRVLLLVLLASFVLPAHAEPVTTFFTAIGYALGASTAATAFSVGAFVVSTAVTIATSAYQSSQAKKAARAAAAKQLAQDIASLQDRTITVLQSDSPPRVVYGSPAPFAGSVTAMFSSGAGDEWTHMVVIWAGHPCAGIDEIYIDDDPVQADANGWTTNEALFHKATSGFDLSAGPAVHVSHHLSPGGVDVADAYLMDVLNVRSPGLWTADHKLSGYTYSVISVNKVFERFRNGLSYKMLAKLRGKLVLDVRTGQRVYSRNAALCLADFLTSEEGLQAELDQIDLDDLIAAANACDEQVYGPEAVADLTNFGGSRARYVVDGLFKTDQDRDATRQQLEGAMAGRCLESAGVWRILAGAWSTPVMHLTADDLLAPSSVEQMSTPGKSRFNGAKGSYVRANGNGISEDFAPYSNATFLQLDEVERLDDLALPWTGAHVRAHQLARIKVEKSRGGFTVRIHPKMRAWAVQPGDRIQLTEPYLGIIGKNFVVTDWVYSRSTPLSLLLEEDEPDYYDLADEVRADAAPNTNLVNPFALPNAPQGLTVSSGLEAAAVQGATLVVRAHVQWNRAVDARVLFGGAVRVQWREEVAQGQDEKPWQVIELPGESVDVYLLGLDVGQPYMVRVQFVTSVASSPWAYFGHTVEGNTENPADVSGLELWIANDGIRARWAAPTGVDLLEWDATQVRRGATWLAAAADVRFDGRTTTANLGWFPAGPQVVWAAHHSVTGRWSAPISSPIAITIPAQPIVSFGISMQFVQLKWPDCRTSQPIAYYLVRRGQAWATAEAIGQSAATSFNLQGQIGAARYWVAAVDVAGNVGAPAYVDVTVEQLIEGALDTLDQQLGDAFQQIQQSNSDWAAAVAQAAQTQAAALLQAVQKSAADLAAEAQARAAAITAAAATEAQARAAGLAQAAQDRVNALASEVIARNAAIQQSEIALQASIDALHTQLGDIIGAADYDPAHAYAAGELVKKDGKLWRSLAAMPANAGHAPPDAAFWQLVGNYDSIGEAVAALAAQSEEQLARIQTVEGGLAVQASSMQNVQGRLHSVEGGTAANAGAIGGLQALTSDINGRLVSAAQNVLDLQALTRLDLGSLVRDGQFDRVGTWSGITRTPRTAAGVPAGAPTTYVGFKPGRDSYENGQAFYVRRGDRYWATATVASVNAALPFTVGFHFHNPETNQHHWHAADVTYATAGAWKRLEGEVPAPDWATVAEVWLQINGSGDLSGEGWYVTNVDARSIASQGVTKAAIQVQATANQATSARVDQQGNTLASHASDILRLTGDVAGKADASVVQSIQQTVQQHGTELSTQSGQLVSMANRLTGAEGQLSGQASAFAQLSSTVVDLNGTLTAHTQRLDQQQTALGTKASASALDATNVTVGNLANQVGSEAARTTALTARMDNLAVGGANLLTGTRDWATATFNGPTALDGEFLGLKVLRSDGPWAYRSFPLHVEAGQPYALSFWARTTADAPANGGVYWFNGTMEVEWTFTGQMKRYAWLFTPGETRDLYIRIESSNAGGGRSIWVAGLKVERGNVVTDWAPSAGDLSAADAKLVAESSARADADSAQSGQLVSLAGQVAGKADSSALQAVQQTVQQHGDDIAAQSLRTDGLASRVGAVEGKETANAGAIAQLQSGAAQTDGRLSAQAQDLVVLDAKYDRRTSNDGANWIDNPTLALNAEGWSATVRRAAADADVPAGAPCAFVGHLQNRDVFVGRTVTVSPKGKLYAAAWMARGAAANFGAAVGFAFLDRNGTLFDFRAAAGLGSTVGAWSFVGGEVDVPDNAVAACGWLQIDTFSAYAEQRVFAALPEFRSASVTGAVRATLAAQAQALQQTTARLDQQGNDLSSQSGQLVSLTNRMTGAEGTNAAQAGLIGELQSNVSSINGQLTAHTQRLDQQQAAIGTKASAAALDATNVTVGNLANQLGSEAARTTALTARMDNLAVGAANLLTGTQDWSGAASSWGANALDGEVYGLKVLRSDGNWAYRSFAARIEADQPYVFSFWGRCLPGANNHVGIFWFTGQDEQSFLLTGEWKRYSWAFKRSQLADVYVRIEPWDAAGDRPVWIAGLKLERGTVATDWAPSAGDLSAADARLVAESKARADADTAHSGQLVSLAGQVAGKADSSALQLVQQSVQQQGADIAAQSQRYDGLASRVGTVEGKEASNAAAIGVLQSSSSDINGRLTSTAQNVVDLQALTRLDLGSLVRDSQMSKGGWWGINREAASAAGVPANAPTPFVGHHMGRDAGEGGQSFAVRRGERYWVTATVASNNATLPYTVGFHFINPATNQHHWHAADSTYSTAGAWKRLEGEAPAPDWATQMEVWLQIGGMGDLSGEGWYVTNVDARNIASQGVTKAAIQAQAAANQATSARVDQQGSDLAAQAASVTQLKARADGIDSRAATIEQSLSVTATTAGKALARYTFRLDVDGRISGMVYDNDGQISRMAFLTDVFSIGSPGYADKPVFTVGTVGGAGALGFRGDMYLDGSITARSLSVQQLSAITGNLGTIYSASIVLQSGTDGGGEYWGTFRTHGKWFNDGQWGFAFGRRGTDGAVGVDITGPTMGLQMFTWANHFRLFGPGFELNSWSGLTIGQADVIDTLHVRGGAITTPFAAGGNGAALVQIGIPGGQTWRVVAIACTTGGETPSSNQHYIHIDLRRGENDQMLSSDGPNLPTYYVPISEEEAGGQTHRRMGVNATYQRVMDLGPGVYNIWGTTLVGWMTLSVIVVKKP</sequence>
<keyword evidence="1" id="KW-0472">Membrane</keyword>
<feature type="transmembrane region" description="Helical" evidence="1">
    <location>
        <begin position="2706"/>
        <end position="2724"/>
    </location>
</feature>
<evidence type="ECO:0000313" key="4">
    <source>
        <dbReference type="EMBL" id="KTT21906.1"/>
    </source>
</evidence>
<feature type="chain" id="PRO_5007546737" description="Chitin-binding type-3 domain-containing protein" evidence="2">
    <location>
        <begin position="23"/>
        <end position="2727"/>
    </location>
</feature>
<proteinExistence type="predicted"/>
<dbReference type="GO" id="GO:0004553">
    <property type="term" value="F:hydrolase activity, hydrolyzing O-glycosyl compounds"/>
    <property type="evidence" value="ECO:0007669"/>
    <property type="project" value="InterPro"/>
</dbReference>
<dbReference type="EMBL" id="LDSL01000064">
    <property type="protein sequence ID" value="KTT21906.1"/>
    <property type="molecule type" value="Genomic_DNA"/>
</dbReference>
<dbReference type="GO" id="GO:0030246">
    <property type="term" value="F:carbohydrate binding"/>
    <property type="evidence" value="ECO:0007669"/>
    <property type="project" value="InterPro"/>
</dbReference>
<comment type="caution">
    <text evidence="4">The sequence shown here is derived from an EMBL/GenBank/DDBJ whole genome shotgun (WGS) entry which is preliminary data.</text>
</comment>
<gene>
    <name evidence="4" type="ORF">NS331_11135</name>
</gene>
<dbReference type="PATRIC" id="fig|433924.3.peg.4240"/>
<dbReference type="PANTHER" id="PTHR45615:SF66">
    <property type="entry name" value="CARD DOMAIN-CONTAINING PROTEIN"/>
    <property type="match status" value="1"/>
</dbReference>
<keyword evidence="2" id="KW-0732">Signal</keyword>
<dbReference type="PANTHER" id="PTHR45615">
    <property type="entry name" value="MYOSIN HEAVY CHAIN, NON-MUSCLE"/>
    <property type="match status" value="1"/>
</dbReference>
<dbReference type="Gene3D" id="1.20.5.340">
    <property type="match status" value="2"/>
</dbReference>
<dbReference type="Proteomes" id="UP000072741">
    <property type="component" value="Unassembled WGS sequence"/>
</dbReference>
<accession>A0A147GW65</accession>
<dbReference type="InterPro" id="IPR003610">
    <property type="entry name" value="CBM5/12"/>
</dbReference>
<evidence type="ECO:0000256" key="2">
    <source>
        <dbReference type="SAM" id="SignalP"/>
    </source>
</evidence>
<protein>
    <recommendedName>
        <fullName evidence="3">Chitin-binding type-3 domain-containing protein</fullName>
    </recommendedName>
</protein>
<keyword evidence="1" id="KW-1133">Transmembrane helix</keyword>
<dbReference type="GO" id="GO:0005576">
    <property type="term" value="C:extracellular region"/>
    <property type="evidence" value="ECO:0007669"/>
    <property type="project" value="InterPro"/>
</dbReference>
<name>A0A147GW65_9BURK</name>
<feature type="domain" description="Chitin-binding type-3" evidence="3">
    <location>
        <begin position="954"/>
        <end position="999"/>
    </location>
</feature>
<evidence type="ECO:0000256" key="1">
    <source>
        <dbReference type="SAM" id="Phobius"/>
    </source>
</evidence>
<keyword evidence="1" id="KW-0812">Transmembrane</keyword>
<organism evidence="4 5">
    <name type="scientific">Pseudacidovorax intermedius</name>
    <dbReference type="NCBI Taxonomy" id="433924"/>
    <lineage>
        <taxon>Bacteria</taxon>
        <taxon>Pseudomonadati</taxon>
        <taxon>Pseudomonadota</taxon>
        <taxon>Betaproteobacteria</taxon>
        <taxon>Burkholderiales</taxon>
        <taxon>Comamonadaceae</taxon>
        <taxon>Pseudacidovorax</taxon>
    </lineage>
</organism>
<reference evidence="4 5" key="1">
    <citation type="journal article" date="2016" name="Front. Microbiol.">
        <title>Genomic Resource of Rice Seed Associated Bacteria.</title>
        <authorList>
            <person name="Midha S."/>
            <person name="Bansal K."/>
            <person name="Sharma S."/>
            <person name="Kumar N."/>
            <person name="Patil P.P."/>
            <person name="Chaudhry V."/>
            <person name="Patil P.B."/>
        </authorList>
    </citation>
    <scope>NUCLEOTIDE SEQUENCE [LARGE SCALE GENOMIC DNA]</scope>
    <source>
        <strain evidence="4 5">NS331</strain>
    </source>
</reference>
<evidence type="ECO:0000313" key="5">
    <source>
        <dbReference type="Proteomes" id="UP000072741"/>
    </source>
</evidence>
<dbReference type="SMART" id="SM00495">
    <property type="entry name" value="ChtBD3"/>
    <property type="match status" value="1"/>
</dbReference>
<dbReference type="InterPro" id="IPR003961">
    <property type="entry name" value="FN3_dom"/>
</dbReference>
<evidence type="ECO:0000259" key="3">
    <source>
        <dbReference type="SMART" id="SM00495"/>
    </source>
</evidence>
<dbReference type="CDD" id="cd00063">
    <property type="entry name" value="FN3"/>
    <property type="match status" value="1"/>
</dbReference>
<dbReference type="GO" id="GO:0005975">
    <property type="term" value="P:carbohydrate metabolic process"/>
    <property type="evidence" value="ECO:0007669"/>
    <property type="project" value="InterPro"/>
</dbReference>
<dbReference type="Gene3D" id="2.60.120.260">
    <property type="entry name" value="Galactose-binding domain-like"/>
    <property type="match status" value="1"/>
</dbReference>